<organism evidence="2 3">
    <name type="scientific">Latilactobacillus sakei</name>
    <name type="common">Lactobacillus sakei</name>
    <dbReference type="NCBI Taxonomy" id="1599"/>
    <lineage>
        <taxon>Bacteria</taxon>
        <taxon>Bacillati</taxon>
        <taxon>Bacillota</taxon>
        <taxon>Bacilli</taxon>
        <taxon>Lactobacillales</taxon>
        <taxon>Lactobacillaceae</taxon>
        <taxon>Latilactobacillus</taxon>
    </lineage>
</organism>
<dbReference type="Pfam" id="PF13479">
    <property type="entry name" value="AAA_24"/>
    <property type="match status" value="1"/>
</dbReference>
<name>A0AAX0VA03_LATSK</name>
<dbReference type="Proteomes" id="UP000234349">
    <property type="component" value="Unassembled WGS sequence"/>
</dbReference>
<reference evidence="2 3" key="1">
    <citation type="submission" date="2016-09" db="EMBL/GenBank/DDBJ databases">
        <authorList>
            <person name="Inglin R.C."/>
        </authorList>
    </citation>
    <scope>NUCLEOTIDE SEQUENCE [LARGE SCALE GENOMIC DNA]</scope>
    <source>
        <strain evidence="2 3">RI-517</strain>
    </source>
</reference>
<dbReference type="Gene3D" id="3.40.50.300">
    <property type="entry name" value="P-loop containing nucleotide triphosphate hydrolases"/>
    <property type="match status" value="1"/>
</dbReference>
<comment type="caution">
    <text evidence="2">The sequence shown here is derived from an EMBL/GenBank/DDBJ whole genome shotgun (WGS) entry which is preliminary data.</text>
</comment>
<evidence type="ECO:0000259" key="1">
    <source>
        <dbReference type="SMART" id="SM00382"/>
    </source>
</evidence>
<evidence type="ECO:0000313" key="3">
    <source>
        <dbReference type="Proteomes" id="UP000234349"/>
    </source>
</evidence>
<sequence>MEVKKAKREQIKVPIMITGASGSGKTVSALLIAKGIVEKKFPDMSAEEQWEKIGLIDTEHKRALLYADTTVAKTEIGEFLHVDFEPPFTVNRYIEAFEALKEASVEVVIVDSLTHAWSGEGGILEQVETIQKGNPKMQMMAWNRVKPLEKQFLNLVTGSSVYVIGTARSKQAYDMNKTDGKTQVVKMGLKPDQKDSLEYEFAISIRIDQDHIAEATKDNSNLFGTPFEITPEVGQKIYEWSSEGIDLEKVKRETIQTINDLKSLTPEHEKMFTELHSKVKSAPLETLPIKLLERMVDLLGNIEIKEDEPKPEEVSEENDGQ</sequence>
<dbReference type="EMBL" id="MKGH01000036">
    <property type="protein sequence ID" value="PKX77262.1"/>
    <property type="molecule type" value="Genomic_DNA"/>
</dbReference>
<dbReference type="AlphaFoldDB" id="A0AAX0VA03"/>
<dbReference type="InterPro" id="IPR027417">
    <property type="entry name" value="P-loop_NTPase"/>
</dbReference>
<evidence type="ECO:0000313" key="2">
    <source>
        <dbReference type="EMBL" id="PKX77262.1"/>
    </source>
</evidence>
<dbReference type="InterPro" id="IPR003593">
    <property type="entry name" value="AAA+_ATPase"/>
</dbReference>
<feature type="domain" description="AAA+ ATPase" evidence="1">
    <location>
        <begin position="11"/>
        <end position="188"/>
    </location>
</feature>
<accession>A0AAX0VA03</accession>
<gene>
    <name evidence="2" type="ORF">CUR37_07230</name>
</gene>
<dbReference type="SMART" id="SM00382">
    <property type="entry name" value="AAA"/>
    <property type="match status" value="1"/>
</dbReference>
<dbReference type="SUPFAM" id="SSF52540">
    <property type="entry name" value="P-loop containing nucleoside triphosphate hydrolases"/>
    <property type="match status" value="1"/>
</dbReference>
<protein>
    <recommendedName>
        <fullName evidence="1">AAA+ ATPase domain-containing protein</fullName>
    </recommendedName>
</protein>
<proteinExistence type="predicted"/>